<dbReference type="Proteomes" id="UP000005666">
    <property type="component" value="Chromosome 3"/>
</dbReference>
<dbReference type="GO" id="GO:0017119">
    <property type="term" value="C:Golgi transport complex"/>
    <property type="evidence" value="ECO:0007669"/>
    <property type="project" value="EnsemblFungi"/>
</dbReference>
<gene>
    <name evidence="7" type="primary">TPHA0C03210</name>
    <name evidence="7" type="ordered locus">TPHA_0C03210</name>
</gene>
<evidence type="ECO:0000256" key="4">
    <source>
        <dbReference type="ARBA" id="ARBA00023136"/>
    </source>
</evidence>
<reference evidence="7 8" key="1">
    <citation type="journal article" date="2011" name="Proc. Natl. Acad. Sci. U.S.A.">
        <title>Evolutionary erosion of yeast sex chromosomes by mating-type switching accidents.</title>
        <authorList>
            <person name="Gordon J.L."/>
            <person name="Armisen D."/>
            <person name="Proux-Wera E."/>
            <person name="Oheigeartaigh S.S."/>
            <person name="Byrne K.P."/>
            <person name="Wolfe K.H."/>
        </authorList>
    </citation>
    <scope>NUCLEOTIDE SEQUENCE [LARGE SCALE GENOMIC DNA]</scope>
    <source>
        <strain evidence="8">ATCC 24235 / CBS 4417 / NBRC 1672 / NRRL Y-8282 / UCD 70-5</strain>
    </source>
</reference>
<dbReference type="GO" id="GO:0000139">
    <property type="term" value="C:Golgi membrane"/>
    <property type="evidence" value="ECO:0007669"/>
    <property type="project" value="UniProtKB-SubCell"/>
</dbReference>
<dbReference type="RefSeq" id="XP_003684908.1">
    <property type="nucleotide sequence ID" value="XM_003684860.1"/>
</dbReference>
<dbReference type="OMA" id="YFWRTLA"/>
<keyword evidence="4" id="KW-0472">Membrane</keyword>
<dbReference type="EMBL" id="HE612858">
    <property type="protein sequence ID" value="CCE62474.1"/>
    <property type="molecule type" value="Genomic_DNA"/>
</dbReference>
<proteinExistence type="predicted"/>
<dbReference type="AlphaFoldDB" id="G8BRU8"/>
<dbReference type="PANTHER" id="PTHR13228">
    <property type="entry name" value="CONSERVED OLIGOMERIC GOLGI COMPLEX COMPONENT 5"/>
    <property type="match status" value="1"/>
</dbReference>
<dbReference type="Pfam" id="PF10392">
    <property type="entry name" value="COG5_N"/>
    <property type="match status" value="1"/>
</dbReference>
<evidence type="ECO:0000256" key="2">
    <source>
        <dbReference type="ARBA" id="ARBA00020974"/>
    </source>
</evidence>
<dbReference type="OrthoDB" id="18786at2759"/>
<name>G8BRU8_TETPH</name>
<feature type="domain" description="Conserved oligomeric Golgi complex subunit 5 helical" evidence="6">
    <location>
        <begin position="174"/>
        <end position="370"/>
    </location>
</feature>
<dbReference type="GeneID" id="11533813"/>
<dbReference type="GO" id="GO:0042802">
    <property type="term" value="F:identical protein binding"/>
    <property type="evidence" value="ECO:0007669"/>
    <property type="project" value="EnsemblFungi"/>
</dbReference>
<feature type="domain" description="Conserved oligomeric Golgi complex subunit 5 N-terminal" evidence="5">
    <location>
        <begin position="12"/>
        <end position="141"/>
    </location>
</feature>
<organism evidence="7 8">
    <name type="scientific">Tetrapisispora phaffii (strain ATCC 24235 / CBS 4417 / NBRC 1672 / NRRL Y-8282 / UCD 70-5)</name>
    <name type="common">Yeast</name>
    <name type="synonym">Fabospora phaffii</name>
    <dbReference type="NCBI Taxonomy" id="1071381"/>
    <lineage>
        <taxon>Eukaryota</taxon>
        <taxon>Fungi</taxon>
        <taxon>Dikarya</taxon>
        <taxon>Ascomycota</taxon>
        <taxon>Saccharomycotina</taxon>
        <taxon>Saccharomycetes</taxon>
        <taxon>Saccharomycetales</taxon>
        <taxon>Saccharomycetaceae</taxon>
        <taxon>Tetrapisispora</taxon>
    </lineage>
</organism>
<dbReference type="Pfam" id="PF20649">
    <property type="entry name" value="COG5_C"/>
    <property type="match status" value="1"/>
</dbReference>
<dbReference type="InterPro" id="IPR048485">
    <property type="entry name" value="COG5_helical"/>
</dbReference>
<keyword evidence="3" id="KW-0333">Golgi apparatus</keyword>
<dbReference type="GO" id="GO:0006891">
    <property type="term" value="P:intra-Golgi vesicle-mediated transport"/>
    <property type="evidence" value="ECO:0007669"/>
    <property type="project" value="EnsemblFungi"/>
</dbReference>
<evidence type="ECO:0000256" key="3">
    <source>
        <dbReference type="ARBA" id="ARBA00023034"/>
    </source>
</evidence>
<sequence>MSSSTEYNDIDEQLLHENFSVVEFSNDLLTTVSSNDSLFFQLPLKKMNYELEEIEKRIEKLIKTYSMDLVNQFYKKKNVNSVMQKELHSILHYLNISYNRLNDDIILKYDKIKKLQNILNKIHQTSNLLRDSMIFLHLVNKMMKIKLNMNNILELSILQSQLNYILSNNLNLITLKLIKKLKNDILVKNEKELVSFTSINIIKMFNADSTTEVDYSRNSELAILIHSLGLISKNDFVSNINKILNVIILSTSQSLSKSINSIKILPSLFDNTILPNATKIYQLENLLKSIQLENENGTFFTEFINLQRSKPLQSSSSIALRKANKSLLDIYWSSVSSLYKKDFEITINRGGPVGKSLITNKSFIIDTFKDKLSTEITIDKSESVNFSNYIEVMSNSIVILSKKN</sequence>
<dbReference type="eggNOG" id="ENOG502QQP3">
    <property type="taxonomic scope" value="Eukaryota"/>
</dbReference>
<evidence type="ECO:0000313" key="7">
    <source>
        <dbReference type="EMBL" id="CCE62474.1"/>
    </source>
</evidence>
<dbReference type="InterPro" id="IPR019465">
    <property type="entry name" value="Cog5"/>
</dbReference>
<dbReference type="PANTHER" id="PTHR13228:SF3">
    <property type="entry name" value="CONSERVED OLIGOMERIC GOLGI COMPLEX SUBUNIT 5"/>
    <property type="match status" value="1"/>
</dbReference>
<comment type="subcellular location">
    <subcellularLocation>
        <location evidence="1">Golgi apparatus membrane</location>
        <topology evidence="1">Peripheral membrane protein</topology>
    </subcellularLocation>
</comment>
<keyword evidence="8" id="KW-1185">Reference proteome</keyword>
<dbReference type="InterPro" id="IPR049176">
    <property type="entry name" value="COG5_N"/>
</dbReference>
<dbReference type="GO" id="GO:0032258">
    <property type="term" value="P:cytoplasm to vacuole targeting by the Cvt pathway"/>
    <property type="evidence" value="ECO:0007669"/>
    <property type="project" value="EnsemblFungi"/>
</dbReference>
<accession>G8BRU8</accession>
<dbReference type="STRING" id="1071381.G8BRU8"/>
<evidence type="ECO:0000256" key="1">
    <source>
        <dbReference type="ARBA" id="ARBA00004395"/>
    </source>
</evidence>
<evidence type="ECO:0000259" key="6">
    <source>
        <dbReference type="Pfam" id="PF20649"/>
    </source>
</evidence>
<dbReference type="KEGG" id="tpf:TPHA_0C03210"/>
<evidence type="ECO:0000313" key="8">
    <source>
        <dbReference type="Proteomes" id="UP000005666"/>
    </source>
</evidence>
<protein>
    <recommendedName>
        <fullName evidence="2">Conserved oligomeric Golgi complex subunit 5</fullName>
    </recommendedName>
</protein>
<dbReference type="HOGENOM" id="CLU_060138_0_0_1"/>
<evidence type="ECO:0000259" key="5">
    <source>
        <dbReference type="Pfam" id="PF10392"/>
    </source>
</evidence>